<dbReference type="Proteomes" id="UP000250222">
    <property type="component" value="Unassembled WGS sequence"/>
</dbReference>
<evidence type="ECO:0000313" key="1">
    <source>
        <dbReference type="EMBL" id="SSA44792.1"/>
    </source>
</evidence>
<accession>A0A2Y9BZQ6</accession>
<gene>
    <name evidence="1" type="ORF">SAMN05216184_11083</name>
</gene>
<dbReference type="AlphaFoldDB" id="A0A2Y9BZQ6"/>
<sequence length="146" mass="15709">MGKVTAIVKAAAKFGPVVYPLVKKGAAMLRENPEAARQVQKVIDGLTKARAARSRPEGLRRSVNVLRGQAQRALAGASTPEEVTRAEGWLAQADKLDGAIELMALHDRKGQTTDAAAIEARVEELFAQIFTALVEQDGDQRRLPPA</sequence>
<organism evidence="1 2">
    <name type="scientific">Georgenia satyanarayanai</name>
    <dbReference type="NCBI Taxonomy" id="860221"/>
    <lineage>
        <taxon>Bacteria</taxon>
        <taxon>Bacillati</taxon>
        <taxon>Actinomycetota</taxon>
        <taxon>Actinomycetes</taxon>
        <taxon>Micrococcales</taxon>
        <taxon>Bogoriellaceae</taxon>
        <taxon>Georgenia</taxon>
    </lineage>
</organism>
<keyword evidence="2" id="KW-1185">Reference proteome</keyword>
<protein>
    <submittedName>
        <fullName evidence="1">Uncharacterized protein</fullName>
    </submittedName>
</protein>
<reference evidence="1 2" key="1">
    <citation type="submission" date="2016-10" db="EMBL/GenBank/DDBJ databases">
        <authorList>
            <person name="Cai Z."/>
        </authorList>
    </citation>
    <scope>NUCLEOTIDE SEQUENCE [LARGE SCALE GENOMIC DNA]</scope>
    <source>
        <strain evidence="1 2">CGMCC 1.10826</strain>
    </source>
</reference>
<dbReference type="EMBL" id="UETB01000010">
    <property type="protein sequence ID" value="SSA44792.1"/>
    <property type="molecule type" value="Genomic_DNA"/>
</dbReference>
<proteinExistence type="predicted"/>
<dbReference type="RefSeq" id="WP_110853057.1">
    <property type="nucleotide sequence ID" value="NZ_QKLZ01000010.1"/>
</dbReference>
<name>A0A2Y9BZQ6_9MICO</name>
<evidence type="ECO:0000313" key="2">
    <source>
        <dbReference type="Proteomes" id="UP000250222"/>
    </source>
</evidence>
<dbReference type="OrthoDB" id="5148649at2"/>